<dbReference type="SUPFAM" id="SSF54001">
    <property type="entry name" value="Cysteine proteinases"/>
    <property type="match status" value="1"/>
</dbReference>
<feature type="chain" id="PRO_5046515020" evidence="6">
    <location>
        <begin position="25"/>
        <end position="207"/>
    </location>
</feature>
<feature type="signal peptide" evidence="6">
    <location>
        <begin position="1"/>
        <end position="24"/>
    </location>
</feature>
<evidence type="ECO:0000256" key="5">
    <source>
        <dbReference type="ARBA" id="ARBA00022807"/>
    </source>
</evidence>
<keyword evidence="3 6" id="KW-0732">Signal</keyword>
<keyword evidence="5" id="KW-0788">Thiol protease</keyword>
<keyword evidence="2" id="KW-0645">Protease</keyword>
<keyword evidence="4" id="KW-0378">Hydrolase</keyword>
<evidence type="ECO:0000256" key="2">
    <source>
        <dbReference type="ARBA" id="ARBA00022670"/>
    </source>
</evidence>
<organism evidence="8 9">
    <name type="scientific">Danxiaibacter flavus</name>
    <dbReference type="NCBI Taxonomy" id="3049108"/>
    <lineage>
        <taxon>Bacteria</taxon>
        <taxon>Pseudomonadati</taxon>
        <taxon>Bacteroidota</taxon>
        <taxon>Chitinophagia</taxon>
        <taxon>Chitinophagales</taxon>
        <taxon>Chitinophagaceae</taxon>
        <taxon>Danxiaibacter</taxon>
    </lineage>
</organism>
<dbReference type="Proteomes" id="UP001560573">
    <property type="component" value="Unassembled WGS sequence"/>
</dbReference>
<dbReference type="PROSITE" id="PS51257">
    <property type="entry name" value="PROKAR_LIPOPROTEIN"/>
    <property type="match status" value="1"/>
</dbReference>
<accession>A0ABV3ZDX2</accession>
<dbReference type="PANTHER" id="PTHR47360:SF1">
    <property type="entry name" value="ENDOPEPTIDASE NLPC-RELATED"/>
    <property type="match status" value="1"/>
</dbReference>
<dbReference type="RefSeq" id="WP_369329465.1">
    <property type="nucleotide sequence ID" value="NZ_JAULBC010000003.1"/>
</dbReference>
<dbReference type="PROSITE" id="PS51935">
    <property type="entry name" value="NLPC_P60"/>
    <property type="match status" value="1"/>
</dbReference>
<dbReference type="PANTHER" id="PTHR47360">
    <property type="entry name" value="MUREIN DD-ENDOPEPTIDASE MEPS/MUREIN LD-CARBOXYPEPTIDASE"/>
    <property type="match status" value="1"/>
</dbReference>
<keyword evidence="9" id="KW-1185">Reference proteome</keyword>
<dbReference type="InterPro" id="IPR000064">
    <property type="entry name" value="NLP_P60_dom"/>
</dbReference>
<evidence type="ECO:0000256" key="3">
    <source>
        <dbReference type="ARBA" id="ARBA00022729"/>
    </source>
</evidence>
<protein>
    <submittedName>
        <fullName evidence="8">C40 family peptidase</fullName>
    </submittedName>
</protein>
<name>A0ABV3ZDX2_9BACT</name>
<reference evidence="8 9" key="1">
    <citation type="submission" date="2023-07" db="EMBL/GenBank/DDBJ databases">
        <authorList>
            <person name="Lian W.-H."/>
        </authorList>
    </citation>
    <scope>NUCLEOTIDE SEQUENCE [LARGE SCALE GENOMIC DNA]</scope>
    <source>
        <strain evidence="8 9">SYSU DXS3180</strain>
    </source>
</reference>
<dbReference type="Gene3D" id="3.90.1720.10">
    <property type="entry name" value="endopeptidase domain like (from Nostoc punctiforme)"/>
    <property type="match status" value="1"/>
</dbReference>
<dbReference type="Pfam" id="PF00877">
    <property type="entry name" value="NLPC_P60"/>
    <property type="match status" value="1"/>
</dbReference>
<evidence type="ECO:0000256" key="1">
    <source>
        <dbReference type="ARBA" id="ARBA00007074"/>
    </source>
</evidence>
<feature type="domain" description="NlpC/P60" evidence="7">
    <location>
        <begin position="75"/>
        <end position="201"/>
    </location>
</feature>
<evidence type="ECO:0000256" key="4">
    <source>
        <dbReference type="ARBA" id="ARBA00022801"/>
    </source>
</evidence>
<sequence length="207" mass="23252">MKNKCPAFILICLLFAACSASKKATKENVEPAPVVAPQPAPVPVQQPRPVREQVDTIILALKTKYASCLSTKPDSIRNIKLYSFIDRWLNTPYKWGGMDEKGIDCSAFIQRLFNDVYDIKIPRTSFEQLLAKYVEVYASPKYLAEGDIIFFRTMQDKVVSHVGIYLQNGMFVNSSSSKGVSIASLQTPYWKTKYVACGRINVAIARK</sequence>
<proteinExistence type="inferred from homology"/>
<dbReference type="EMBL" id="JAULBC010000003">
    <property type="protein sequence ID" value="MEX6688058.1"/>
    <property type="molecule type" value="Genomic_DNA"/>
</dbReference>
<dbReference type="InterPro" id="IPR038765">
    <property type="entry name" value="Papain-like_cys_pep_sf"/>
</dbReference>
<evidence type="ECO:0000256" key="6">
    <source>
        <dbReference type="SAM" id="SignalP"/>
    </source>
</evidence>
<gene>
    <name evidence="8" type="ORF">QTN47_11165</name>
</gene>
<dbReference type="InterPro" id="IPR052062">
    <property type="entry name" value="Murein_DD/LD_carboxypeptidase"/>
</dbReference>
<comment type="caution">
    <text evidence="8">The sequence shown here is derived from an EMBL/GenBank/DDBJ whole genome shotgun (WGS) entry which is preliminary data.</text>
</comment>
<evidence type="ECO:0000313" key="8">
    <source>
        <dbReference type="EMBL" id="MEX6688058.1"/>
    </source>
</evidence>
<comment type="similarity">
    <text evidence="1">Belongs to the peptidase C40 family.</text>
</comment>
<evidence type="ECO:0000313" key="9">
    <source>
        <dbReference type="Proteomes" id="UP001560573"/>
    </source>
</evidence>
<evidence type="ECO:0000259" key="7">
    <source>
        <dbReference type="PROSITE" id="PS51935"/>
    </source>
</evidence>